<dbReference type="PRINTS" id="PR00507">
    <property type="entry name" value="N12N6MTFRASE"/>
</dbReference>
<dbReference type="GO" id="GO:0160102">
    <property type="term" value="F:tRNA (guanine(10)-N2)-methyltransferase activity"/>
    <property type="evidence" value="ECO:0007669"/>
    <property type="project" value="UniProtKB-EC"/>
</dbReference>
<evidence type="ECO:0000313" key="14">
    <source>
        <dbReference type="EMBL" id="KZP22378.1"/>
    </source>
</evidence>
<dbReference type="CDD" id="cd02440">
    <property type="entry name" value="AdoMet_MTases"/>
    <property type="match status" value="1"/>
</dbReference>
<keyword evidence="2" id="KW-0963">Cytoplasm</keyword>
<dbReference type="PROSITE" id="PS51627">
    <property type="entry name" value="SAM_MT_TRM11"/>
    <property type="match status" value="1"/>
</dbReference>
<keyword evidence="4 10" id="KW-0489">Methyltransferase</keyword>
<dbReference type="Gene3D" id="3.40.50.150">
    <property type="entry name" value="Vaccinia Virus protein VP39"/>
    <property type="match status" value="1"/>
</dbReference>
<evidence type="ECO:0000256" key="1">
    <source>
        <dbReference type="ARBA" id="ARBA00004496"/>
    </source>
</evidence>
<dbReference type="EMBL" id="KV417540">
    <property type="protein sequence ID" value="KZP22378.1"/>
    <property type="molecule type" value="Genomic_DNA"/>
</dbReference>
<dbReference type="PANTHER" id="PTHR13370:SF3">
    <property type="entry name" value="TRNA (GUANINE(10)-N2)-METHYLTRANSFERASE HOMOLOG"/>
    <property type="match status" value="1"/>
</dbReference>
<feature type="region of interest" description="Disordered" evidence="11">
    <location>
        <begin position="311"/>
        <end position="337"/>
    </location>
</feature>
<dbReference type="PANTHER" id="PTHR13370">
    <property type="entry name" value="RNA METHYLASE-RELATED"/>
    <property type="match status" value="1"/>
</dbReference>
<dbReference type="PROSITE" id="PS00092">
    <property type="entry name" value="N6_MTASE"/>
    <property type="match status" value="1"/>
</dbReference>
<keyword evidence="15" id="KW-1185">Reference proteome</keyword>
<dbReference type="GO" id="GO:0008033">
    <property type="term" value="P:tRNA processing"/>
    <property type="evidence" value="ECO:0007669"/>
    <property type="project" value="UniProtKB-UniRule"/>
</dbReference>
<keyword evidence="7 10" id="KW-0819">tRNA processing</keyword>
<keyword evidence="8 10" id="KW-0694">RNA-binding</keyword>
<gene>
    <name evidence="14" type="ORF">FIBSPDRAFT_693672</name>
</gene>
<name>A0A166KYC0_9AGAM</name>
<protein>
    <recommendedName>
        <fullName evidence="9">tRNA (guanine(10)-N(2))-methyltransferase</fullName>
        <ecNumber evidence="9">2.1.1.214</ecNumber>
    </recommendedName>
</protein>
<dbReference type="SUPFAM" id="SSF53335">
    <property type="entry name" value="S-adenosyl-L-methionine-dependent methyltransferases"/>
    <property type="match status" value="1"/>
</dbReference>
<dbReference type="InterPro" id="IPR000241">
    <property type="entry name" value="RlmKL-like_Mtase"/>
</dbReference>
<accession>A0A166KYC0</accession>
<sequence>MSTPYLLFFAQAHEEFRIPEVLSIAELHKFRIIMPEAAEERDPSRPFMIAGLEDEAHARILAERCILVRAVYRFYAKGSTYEAMHEHNREARSEWAEYVPNTPFKYIVGGYNRSISQSRQREIIESFGYMDLLGKIDMKNPAVTFGCFEEYEDNRRSDVQKRKTPGRLLQVYFGKLIAEGSARALVRKYDVKKRQYYGNTSMEAEISLLMANQTMASPGKMIYDPFVGTGSMLYTSAHFGALVFGSDIDGRQMRGKQKCPGIVRAANQYGLADRIMDLSTFDVTRNPWRCGEIFDAIVTDPPYGVRAGAKRLGRKQKNNDKEHKPWAPRPTDTEPYVPQTRPYELADLAEDLIVLARYLLKPEGRLVFFLPTVTDEYTEVDIDTMLCEGMEVIANSLQDFGSWGRRLVTLKKTTSKQFPVPSFDAESSEALHVPAHKGFREKFFQGFRKDSDSTDPTDV</sequence>
<keyword evidence="3 10" id="KW-0820">tRNA-binding</keyword>
<dbReference type="PIRSF" id="PIRSF017259">
    <property type="entry name" value="tRNA_mtfrase_TRM11"/>
    <property type="match status" value="1"/>
</dbReference>
<evidence type="ECO:0000256" key="5">
    <source>
        <dbReference type="ARBA" id="ARBA00022679"/>
    </source>
</evidence>
<dbReference type="AlphaFoldDB" id="A0A166KYC0"/>
<evidence type="ECO:0000259" key="13">
    <source>
        <dbReference type="Pfam" id="PF25904"/>
    </source>
</evidence>
<evidence type="ECO:0000313" key="15">
    <source>
        <dbReference type="Proteomes" id="UP000076532"/>
    </source>
</evidence>
<dbReference type="InterPro" id="IPR059073">
    <property type="entry name" value="TRMT11_N"/>
</dbReference>
<keyword evidence="6 10" id="KW-0949">S-adenosyl-L-methionine</keyword>
<evidence type="ECO:0000259" key="12">
    <source>
        <dbReference type="Pfam" id="PF01170"/>
    </source>
</evidence>
<evidence type="ECO:0000256" key="8">
    <source>
        <dbReference type="ARBA" id="ARBA00022884"/>
    </source>
</evidence>
<evidence type="ECO:0000256" key="3">
    <source>
        <dbReference type="ARBA" id="ARBA00022555"/>
    </source>
</evidence>
<feature type="non-terminal residue" evidence="14">
    <location>
        <position position="459"/>
    </location>
</feature>
<feature type="domain" description="tRNA (guanine(10)-N(2))-methyltransferase TRMT11 N-terminal" evidence="13">
    <location>
        <begin position="5"/>
        <end position="181"/>
    </location>
</feature>
<feature type="domain" description="Ribosomal RNA large subunit methyltransferase K/L-like methyltransferase" evidence="12">
    <location>
        <begin position="193"/>
        <end position="311"/>
    </location>
</feature>
<dbReference type="InterPro" id="IPR029063">
    <property type="entry name" value="SAM-dependent_MTases_sf"/>
</dbReference>
<evidence type="ECO:0000256" key="4">
    <source>
        <dbReference type="ARBA" id="ARBA00022603"/>
    </source>
</evidence>
<dbReference type="STRING" id="436010.A0A166KYC0"/>
<dbReference type="GO" id="GO:0032259">
    <property type="term" value="P:methylation"/>
    <property type="evidence" value="ECO:0007669"/>
    <property type="project" value="UniProtKB-UniRule"/>
</dbReference>
<dbReference type="InterPro" id="IPR016691">
    <property type="entry name" value="TRMT11"/>
</dbReference>
<dbReference type="GO" id="GO:0000049">
    <property type="term" value="F:tRNA binding"/>
    <property type="evidence" value="ECO:0007669"/>
    <property type="project" value="UniProtKB-UniRule"/>
</dbReference>
<dbReference type="Pfam" id="PF01170">
    <property type="entry name" value="UPF0020"/>
    <property type="match status" value="1"/>
</dbReference>
<evidence type="ECO:0000256" key="11">
    <source>
        <dbReference type="SAM" id="MobiDB-lite"/>
    </source>
</evidence>
<dbReference type="Proteomes" id="UP000076532">
    <property type="component" value="Unassembled WGS sequence"/>
</dbReference>
<dbReference type="GO" id="GO:0043527">
    <property type="term" value="C:tRNA methyltransferase complex"/>
    <property type="evidence" value="ECO:0007669"/>
    <property type="project" value="UniProtKB-ARBA"/>
</dbReference>
<evidence type="ECO:0000256" key="7">
    <source>
        <dbReference type="ARBA" id="ARBA00022694"/>
    </source>
</evidence>
<dbReference type="OrthoDB" id="296065at2759"/>
<keyword evidence="5 10" id="KW-0808">Transferase</keyword>
<comment type="subcellular location">
    <subcellularLocation>
        <location evidence="1">Cytoplasm</location>
    </subcellularLocation>
</comment>
<dbReference type="EC" id="2.1.1.214" evidence="9"/>
<organism evidence="14 15">
    <name type="scientific">Athelia psychrophila</name>
    <dbReference type="NCBI Taxonomy" id="1759441"/>
    <lineage>
        <taxon>Eukaryota</taxon>
        <taxon>Fungi</taxon>
        <taxon>Dikarya</taxon>
        <taxon>Basidiomycota</taxon>
        <taxon>Agaricomycotina</taxon>
        <taxon>Agaricomycetes</taxon>
        <taxon>Agaricomycetidae</taxon>
        <taxon>Atheliales</taxon>
        <taxon>Atheliaceae</taxon>
        <taxon>Athelia</taxon>
    </lineage>
</organism>
<evidence type="ECO:0000256" key="9">
    <source>
        <dbReference type="ARBA" id="ARBA00066937"/>
    </source>
</evidence>
<dbReference type="InterPro" id="IPR002052">
    <property type="entry name" value="DNA_methylase_N6_adenine_CS"/>
</dbReference>
<dbReference type="Pfam" id="PF25904">
    <property type="entry name" value="Tmrp11_N"/>
    <property type="match status" value="1"/>
</dbReference>
<dbReference type="GO" id="GO:0005737">
    <property type="term" value="C:cytoplasm"/>
    <property type="evidence" value="ECO:0007669"/>
    <property type="project" value="UniProtKB-SubCell"/>
</dbReference>
<evidence type="ECO:0000256" key="10">
    <source>
        <dbReference type="PROSITE-ProRule" id="PRU00959"/>
    </source>
</evidence>
<proteinExistence type="inferred from homology"/>
<reference evidence="14 15" key="1">
    <citation type="journal article" date="2016" name="Mol. Biol. Evol.">
        <title>Comparative Genomics of Early-Diverging Mushroom-Forming Fungi Provides Insights into the Origins of Lignocellulose Decay Capabilities.</title>
        <authorList>
            <person name="Nagy L.G."/>
            <person name="Riley R."/>
            <person name="Tritt A."/>
            <person name="Adam C."/>
            <person name="Daum C."/>
            <person name="Floudas D."/>
            <person name="Sun H."/>
            <person name="Yadav J.S."/>
            <person name="Pangilinan J."/>
            <person name="Larsson K.H."/>
            <person name="Matsuura K."/>
            <person name="Barry K."/>
            <person name="Labutti K."/>
            <person name="Kuo R."/>
            <person name="Ohm R.A."/>
            <person name="Bhattacharya S.S."/>
            <person name="Shirouzu T."/>
            <person name="Yoshinaga Y."/>
            <person name="Martin F.M."/>
            <person name="Grigoriev I.V."/>
            <person name="Hibbett D.S."/>
        </authorList>
    </citation>
    <scope>NUCLEOTIDE SEQUENCE [LARGE SCALE GENOMIC DNA]</scope>
    <source>
        <strain evidence="14 15">CBS 109695</strain>
    </source>
</reference>
<evidence type="ECO:0000256" key="2">
    <source>
        <dbReference type="ARBA" id="ARBA00022490"/>
    </source>
</evidence>
<evidence type="ECO:0000256" key="6">
    <source>
        <dbReference type="ARBA" id="ARBA00022691"/>
    </source>
</evidence>
<comment type="similarity">
    <text evidence="10">Belongs to the class I-like SAM-binding methyltransferase superfamily. TRM11 methyltransferase family.</text>
</comment>